<organism evidence="4 5">
    <name type="scientific">Acanthoscelides obtectus</name>
    <name type="common">Bean weevil</name>
    <name type="synonym">Bruchus obtectus</name>
    <dbReference type="NCBI Taxonomy" id="200917"/>
    <lineage>
        <taxon>Eukaryota</taxon>
        <taxon>Metazoa</taxon>
        <taxon>Ecdysozoa</taxon>
        <taxon>Arthropoda</taxon>
        <taxon>Hexapoda</taxon>
        <taxon>Insecta</taxon>
        <taxon>Pterygota</taxon>
        <taxon>Neoptera</taxon>
        <taxon>Endopterygota</taxon>
        <taxon>Coleoptera</taxon>
        <taxon>Polyphaga</taxon>
        <taxon>Cucujiformia</taxon>
        <taxon>Chrysomeloidea</taxon>
        <taxon>Chrysomelidae</taxon>
        <taxon>Bruchinae</taxon>
        <taxon>Bruchini</taxon>
        <taxon>Acanthoscelides</taxon>
    </lineage>
</organism>
<dbReference type="Pfam" id="PF13843">
    <property type="entry name" value="DDE_Tnp_1_7"/>
    <property type="match status" value="1"/>
</dbReference>
<name>A0A9P0M2Q2_ACAOB</name>
<dbReference type="AlphaFoldDB" id="A0A9P0M2Q2"/>
<dbReference type="PANTHER" id="PTHR46599:SF3">
    <property type="entry name" value="PIGGYBAC TRANSPOSABLE ELEMENT-DERIVED PROTEIN 4"/>
    <property type="match status" value="1"/>
</dbReference>
<dbReference type="PANTHER" id="PTHR46599">
    <property type="entry name" value="PIGGYBAC TRANSPOSABLE ELEMENT-DERIVED PROTEIN 4"/>
    <property type="match status" value="1"/>
</dbReference>
<proteinExistence type="predicted"/>
<dbReference type="Pfam" id="PF13842">
    <property type="entry name" value="zf-Tnp_2"/>
    <property type="match status" value="1"/>
</dbReference>
<evidence type="ECO:0000256" key="1">
    <source>
        <dbReference type="SAM" id="MobiDB-lite"/>
    </source>
</evidence>
<feature type="compositionally biased region" description="Acidic residues" evidence="1">
    <location>
        <begin position="47"/>
        <end position="65"/>
    </location>
</feature>
<keyword evidence="5" id="KW-1185">Reference proteome</keyword>
<comment type="caution">
    <text evidence="4">The sequence shown here is derived from an EMBL/GenBank/DDBJ whole genome shotgun (WGS) entry which is preliminary data.</text>
</comment>
<evidence type="ECO:0000313" key="5">
    <source>
        <dbReference type="Proteomes" id="UP001152888"/>
    </source>
</evidence>
<sequence>MPVGYEIVIDQMPGPRQDTEPCMKKQRTNKTYKQQSLTDDELRTILEESDIEEDPFLNDSDDDPEYNASSSSDSDEEIDQQSRPGTPVTCMPGPPVAPSTSVATTSQWFYQEVHSPKIPFTGGSGAADPQLSGALHSEKVVLSLLQEYLGVGHSVFMDNFYNSVKLTKDLLDKKTYVTGTLRSNRRGNPPEVLAKKLKKGELIIQFNTEGICVVKWKDRREILAISNEFSGQLDEVTTQRGQVVMKPMMINAYNKFMAGIDHCDQMLAYYSCEHKTLIWYKKLAVHIFQIMLLNSFYLYKKGTGSRKGLYDFRLDVIRKLIGPQPPDPVPMLNLQHLPEYCPKGENGKAKRRRCNVCWSNGQRKDSVYYCPQCPGGPGFCLTPCFRVFHAKQ</sequence>
<feature type="region of interest" description="Disordered" evidence="1">
    <location>
        <begin position="1"/>
        <end position="102"/>
    </location>
</feature>
<dbReference type="InterPro" id="IPR029526">
    <property type="entry name" value="PGBD"/>
</dbReference>
<evidence type="ECO:0000259" key="3">
    <source>
        <dbReference type="Pfam" id="PF13843"/>
    </source>
</evidence>
<evidence type="ECO:0000313" key="4">
    <source>
        <dbReference type="EMBL" id="CAH2004308.1"/>
    </source>
</evidence>
<evidence type="ECO:0000259" key="2">
    <source>
        <dbReference type="Pfam" id="PF13842"/>
    </source>
</evidence>
<reference evidence="4" key="1">
    <citation type="submission" date="2022-03" db="EMBL/GenBank/DDBJ databases">
        <authorList>
            <person name="Sayadi A."/>
        </authorList>
    </citation>
    <scope>NUCLEOTIDE SEQUENCE</scope>
</reference>
<dbReference type="EMBL" id="CAKOFQ010007584">
    <property type="protein sequence ID" value="CAH2004308.1"/>
    <property type="molecule type" value="Genomic_DNA"/>
</dbReference>
<evidence type="ECO:0008006" key="6">
    <source>
        <dbReference type="Google" id="ProtNLM"/>
    </source>
</evidence>
<feature type="domain" description="PiggyBac transposable element-derived protein 4 C-terminal zinc-finger" evidence="2">
    <location>
        <begin position="346"/>
        <end position="389"/>
    </location>
</feature>
<dbReference type="OrthoDB" id="6740508at2759"/>
<accession>A0A9P0M2Q2</accession>
<protein>
    <recommendedName>
        <fullName evidence="6">PiggyBac transposable element-derived protein domain-containing protein</fullName>
    </recommendedName>
</protein>
<gene>
    <name evidence="4" type="ORF">ACAOBT_LOCUS27916</name>
</gene>
<dbReference type="InterPro" id="IPR032718">
    <property type="entry name" value="PGBD4_Znf_C"/>
</dbReference>
<dbReference type="Proteomes" id="UP001152888">
    <property type="component" value="Unassembled WGS sequence"/>
</dbReference>
<feature type="domain" description="PiggyBac transposable element-derived protein" evidence="3">
    <location>
        <begin position="136"/>
        <end position="296"/>
    </location>
</feature>